<dbReference type="OrthoDB" id="8557487at2"/>
<dbReference type="InterPro" id="IPR011033">
    <property type="entry name" value="PRC_barrel-like_sf"/>
</dbReference>
<evidence type="ECO:0000313" key="5">
    <source>
        <dbReference type="Proteomes" id="UP000428803"/>
    </source>
</evidence>
<feature type="domain" description="Photosynthetic reaction centre H subunit N-terminal" evidence="2">
    <location>
        <begin position="6"/>
        <end position="136"/>
    </location>
</feature>
<evidence type="ECO:0000259" key="3">
    <source>
        <dbReference type="Pfam" id="PF05239"/>
    </source>
</evidence>
<dbReference type="Proteomes" id="UP000428803">
    <property type="component" value="Chromosome"/>
</dbReference>
<proteinExistence type="predicted"/>
<sequence>MDDMTIVGTYDVAELVFYAFVLFFLGLMVYLRREDRREGYPLEDEVTGRVDTPGGVLSAASPKSFHMPFGRGIVTTPTKGREKVDVAGARTFRSPGAPYYPTGNPLVDGIGPAAWADRAKHTDLDGEGRNRIVPIGAVDHIAIHARDHDPRGMSVIGADGAVAGTVSDIWVDRAEHVIRYLEVDTGSKKVLAPMAMSKVKGRAKQVIIDAINAVDFAAAPVPGTAGQITFYEEERIVAYFGGGYLYANSARQEPLI</sequence>
<dbReference type="Pfam" id="PF03967">
    <property type="entry name" value="PRCH"/>
    <property type="match status" value="1"/>
</dbReference>
<dbReference type="GO" id="GO:0019684">
    <property type="term" value="P:photosynthesis, light reaction"/>
    <property type="evidence" value="ECO:0007669"/>
    <property type="project" value="InterPro"/>
</dbReference>
<evidence type="ECO:0000313" key="4">
    <source>
        <dbReference type="EMBL" id="QGY80989.1"/>
    </source>
</evidence>
<evidence type="ECO:0000259" key="2">
    <source>
        <dbReference type="Pfam" id="PF03967"/>
    </source>
</evidence>
<dbReference type="EMBL" id="CP035733">
    <property type="protein sequence ID" value="QGY80989.1"/>
    <property type="molecule type" value="Genomic_DNA"/>
</dbReference>
<reference evidence="5" key="1">
    <citation type="submission" date="2019-01" db="EMBL/GenBank/DDBJ databases">
        <title>Sphingorhabdus lacus sp.nov., isolated from an oligotrophic freshwater lake.</title>
        <authorList>
            <person name="Park M."/>
        </authorList>
    </citation>
    <scope>NUCLEOTIDE SEQUENCE [LARGE SCALE GENOMIC DNA]</scope>
    <source>
        <strain evidence="5">IMCC1753</strain>
    </source>
</reference>
<dbReference type="InterPro" id="IPR015810">
    <property type="entry name" value="Photo_RC_H_N"/>
</dbReference>
<keyword evidence="1" id="KW-0472">Membrane</keyword>
<dbReference type="GO" id="GO:0030077">
    <property type="term" value="C:plasma membrane light-harvesting complex"/>
    <property type="evidence" value="ECO:0007669"/>
    <property type="project" value="InterPro"/>
</dbReference>
<dbReference type="AlphaFoldDB" id="A0A6I6L5D4"/>
<dbReference type="InterPro" id="IPR027275">
    <property type="entry name" value="PRC-brl_dom"/>
</dbReference>
<feature type="transmembrane region" description="Helical" evidence="1">
    <location>
        <begin position="12"/>
        <end position="31"/>
    </location>
</feature>
<dbReference type="InterPro" id="IPR037097">
    <property type="entry name" value="Photo_RC_H_N_sf"/>
</dbReference>
<dbReference type="Gene3D" id="3.90.50.10">
    <property type="entry name" value="Photosynthetic Reaction Center, subunit H, domain 2"/>
    <property type="match status" value="1"/>
</dbReference>
<dbReference type="SUPFAM" id="SSF50346">
    <property type="entry name" value="PRC-barrel domain"/>
    <property type="match status" value="1"/>
</dbReference>
<dbReference type="InterPro" id="IPR005652">
    <property type="entry name" value="Photo_RC_H"/>
</dbReference>
<gene>
    <name evidence="4" type="primary">puhA</name>
    <name evidence="4" type="ORF">EUU25_10375</name>
</gene>
<accession>A0A6I6L5D4</accession>
<dbReference type="InterPro" id="IPR014747">
    <property type="entry name" value="Bac_photo_RC_H_C"/>
</dbReference>
<keyword evidence="5" id="KW-1185">Reference proteome</keyword>
<dbReference type="Gene3D" id="4.10.540.10">
    <property type="entry name" value="Photosynthetic reaction centre, H subunit, N-terminal domain"/>
    <property type="match status" value="1"/>
</dbReference>
<name>A0A6I6L5D4_9SPHN</name>
<dbReference type="Pfam" id="PF05239">
    <property type="entry name" value="PRC"/>
    <property type="match status" value="1"/>
</dbReference>
<protein>
    <submittedName>
        <fullName evidence="4">Photosynthetic reaction center subunit H</fullName>
    </submittedName>
</protein>
<evidence type="ECO:0000256" key="1">
    <source>
        <dbReference type="SAM" id="Phobius"/>
    </source>
</evidence>
<dbReference type="KEGG" id="slaa:EUU25_10375"/>
<dbReference type="NCBIfam" id="TIGR01150">
    <property type="entry name" value="puhA"/>
    <property type="match status" value="1"/>
</dbReference>
<dbReference type="SUPFAM" id="SSF81490">
    <property type="entry name" value="Photosystem II reaction centre subunit H, transmembrane region"/>
    <property type="match status" value="1"/>
</dbReference>
<feature type="domain" description="PRC-barrel" evidence="3">
    <location>
        <begin position="146"/>
        <end position="212"/>
    </location>
</feature>
<keyword evidence="1" id="KW-0812">Transmembrane</keyword>
<dbReference type="RefSeq" id="WP_158900755.1">
    <property type="nucleotide sequence ID" value="NZ_CP035733.1"/>
</dbReference>
<organism evidence="4 5">
    <name type="scientific">Sphingorhabdus lacus</name>
    <dbReference type="NCBI Taxonomy" id="392610"/>
    <lineage>
        <taxon>Bacteria</taxon>
        <taxon>Pseudomonadati</taxon>
        <taxon>Pseudomonadota</taxon>
        <taxon>Alphaproteobacteria</taxon>
        <taxon>Sphingomonadales</taxon>
        <taxon>Sphingomonadaceae</taxon>
        <taxon>Sphingorhabdus</taxon>
    </lineage>
</organism>
<keyword evidence="1" id="KW-1133">Transmembrane helix</keyword>